<accession>A0ABR9VUA2</accession>
<feature type="domain" description="EAL" evidence="1">
    <location>
        <begin position="162"/>
        <end position="400"/>
    </location>
</feature>
<name>A0ABR9VUA2_9SYNC</name>
<dbReference type="Gene3D" id="3.20.20.450">
    <property type="entry name" value="EAL domain"/>
    <property type="match status" value="1"/>
</dbReference>
<dbReference type="EMBL" id="JADEVV010000043">
    <property type="protein sequence ID" value="MBE9254922.1"/>
    <property type="molecule type" value="Genomic_DNA"/>
</dbReference>
<dbReference type="SMART" id="SM00065">
    <property type="entry name" value="GAF"/>
    <property type="match status" value="1"/>
</dbReference>
<reference evidence="2 3" key="1">
    <citation type="submission" date="2020-10" db="EMBL/GenBank/DDBJ databases">
        <authorList>
            <person name="Castelo-Branco R."/>
            <person name="Eusebio N."/>
            <person name="Adriana R."/>
            <person name="Vieira A."/>
            <person name="Brugerolle De Fraissinette N."/>
            <person name="Rezende De Castro R."/>
            <person name="Schneider M.P."/>
            <person name="Vasconcelos V."/>
            <person name="Leao P.N."/>
        </authorList>
    </citation>
    <scope>NUCLEOTIDE SEQUENCE [LARGE SCALE GENOMIC DNA]</scope>
    <source>
        <strain evidence="2 3">LEGE 00031</strain>
    </source>
</reference>
<comment type="caution">
    <text evidence="2">The sequence shown here is derived from an EMBL/GenBank/DDBJ whole genome shotgun (WGS) entry which is preliminary data.</text>
</comment>
<dbReference type="SUPFAM" id="SSF55781">
    <property type="entry name" value="GAF domain-like"/>
    <property type="match status" value="1"/>
</dbReference>
<protein>
    <submittedName>
        <fullName evidence="2">EAL domain-containing protein</fullName>
    </submittedName>
</protein>
<dbReference type="PANTHER" id="PTHR33121">
    <property type="entry name" value="CYCLIC DI-GMP PHOSPHODIESTERASE PDEF"/>
    <property type="match status" value="1"/>
</dbReference>
<keyword evidence="3" id="KW-1185">Reference proteome</keyword>
<dbReference type="InterPro" id="IPR001633">
    <property type="entry name" value="EAL_dom"/>
</dbReference>
<dbReference type="Gene3D" id="3.30.450.40">
    <property type="match status" value="1"/>
</dbReference>
<dbReference type="SMART" id="SM00052">
    <property type="entry name" value="EAL"/>
    <property type="match status" value="1"/>
</dbReference>
<dbReference type="PROSITE" id="PS50883">
    <property type="entry name" value="EAL"/>
    <property type="match status" value="1"/>
</dbReference>
<dbReference type="Pfam" id="PF01590">
    <property type="entry name" value="GAF"/>
    <property type="match status" value="1"/>
</dbReference>
<dbReference type="PANTHER" id="PTHR33121:SF76">
    <property type="entry name" value="SIGNALING PROTEIN"/>
    <property type="match status" value="1"/>
</dbReference>
<dbReference type="InterPro" id="IPR035919">
    <property type="entry name" value="EAL_sf"/>
</dbReference>
<dbReference type="InterPro" id="IPR029016">
    <property type="entry name" value="GAF-like_dom_sf"/>
</dbReference>
<dbReference type="InterPro" id="IPR050706">
    <property type="entry name" value="Cyclic-di-GMP_PDE-like"/>
</dbReference>
<dbReference type="SUPFAM" id="SSF141868">
    <property type="entry name" value="EAL domain-like"/>
    <property type="match status" value="1"/>
</dbReference>
<evidence type="ECO:0000259" key="1">
    <source>
        <dbReference type="PROSITE" id="PS50883"/>
    </source>
</evidence>
<evidence type="ECO:0000313" key="2">
    <source>
        <dbReference type="EMBL" id="MBE9254922.1"/>
    </source>
</evidence>
<dbReference type="Pfam" id="PF00563">
    <property type="entry name" value="EAL"/>
    <property type="match status" value="1"/>
</dbReference>
<dbReference type="Proteomes" id="UP000658720">
    <property type="component" value="Unassembled WGS sequence"/>
</dbReference>
<gene>
    <name evidence="2" type="ORF">IQ217_13945</name>
</gene>
<dbReference type="InterPro" id="IPR003018">
    <property type="entry name" value="GAF"/>
</dbReference>
<sequence>MAISSEKLPSNDDDVDLVYDALRAIRSHLRMEVAFISEFAFGKRYFRYVDAISENPPIRVGDSNPLEESYCQQIVNGSLPEVIPDAWLIPAAMDFPVTKALPVRAHISVPIRFSSGQIYGTFCCFSSKPNYSLDKRDLLMMRTFADFASRQIERRIISEIACKEKFERVRFVLDTSAYKIVYQPIFNFEDDRIVGFESLTRFSHLPMRSPDIWFAEAEEVGLGEELEMAVIKKAIVALHHLPQHIYISLNVSPDNIANGAIARVLENVPLDRIVLEVTEHTAISDYPRVLSMLEPLRSKGLRLAVDDAGAGYSSFRHILQMHPDLIKLDIYLVRHIDTDCKLRALAKALVSFADETAVKVIAEGVETLEELDSLLRIRVNNAQGYFLGRPMEMEAAMALL</sequence>
<dbReference type="CDD" id="cd01948">
    <property type="entry name" value="EAL"/>
    <property type="match status" value="1"/>
</dbReference>
<evidence type="ECO:0000313" key="3">
    <source>
        <dbReference type="Proteomes" id="UP000658720"/>
    </source>
</evidence>
<organism evidence="2 3">
    <name type="scientific">Synechocystis salina LEGE 00031</name>
    <dbReference type="NCBI Taxonomy" id="1828736"/>
    <lineage>
        <taxon>Bacteria</taxon>
        <taxon>Bacillati</taxon>
        <taxon>Cyanobacteriota</taxon>
        <taxon>Cyanophyceae</taxon>
        <taxon>Synechococcales</taxon>
        <taxon>Merismopediaceae</taxon>
        <taxon>Synechocystis</taxon>
    </lineage>
</organism>
<proteinExistence type="predicted"/>